<dbReference type="Pfam" id="PF01753">
    <property type="entry name" value="zf-MYND"/>
    <property type="match status" value="1"/>
</dbReference>
<dbReference type="InterPro" id="IPR002893">
    <property type="entry name" value="Znf_MYND"/>
</dbReference>
<keyword evidence="3" id="KW-0862">Zinc</keyword>
<evidence type="ECO:0000256" key="4">
    <source>
        <dbReference type="PROSITE-ProRule" id="PRU00134"/>
    </source>
</evidence>
<evidence type="ECO:0000313" key="7">
    <source>
        <dbReference type="Proteomes" id="UP001390339"/>
    </source>
</evidence>
<name>A0ABR2J489_9PEZI</name>
<dbReference type="Proteomes" id="UP001390339">
    <property type="component" value="Unassembled WGS sequence"/>
</dbReference>
<keyword evidence="6" id="KW-0378">Hydrolase</keyword>
<organism evidence="6 7">
    <name type="scientific">Apiospora arundinis</name>
    <dbReference type="NCBI Taxonomy" id="335852"/>
    <lineage>
        <taxon>Eukaryota</taxon>
        <taxon>Fungi</taxon>
        <taxon>Dikarya</taxon>
        <taxon>Ascomycota</taxon>
        <taxon>Pezizomycotina</taxon>
        <taxon>Sordariomycetes</taxon>
        <taxon>Xylariomycetidae</taxon>
        <taxon>Amphisphaeriales</taxon>
        <taxon>Apiosporaceae</taxon>
        <taxon>Apiospora</taxon>
    </lineage>
</organism>
<dbReference type="GO" id="GO:0016787">
    <property type="term" value="F:hydrolase activity"/>
    <property type="evidence" value="ECO:0007669"/>
    <property type="project" value="UniProtKB-KW"/>
</dbReference>
<feature type="domain" description="MYND-type" evidence="5">
    <location>
        <begin position="4"/>
        <end position="40"/>
    </location>
</feature>
<keyword evidence="7" id="KW-1185">Reference proteome</keyword>
<dbReference type="Gene3D" id="6.10.140.2220">
    <property type="match status" value="1"/>
</dbReference>
<evidence type="ECO:0000259" key="5">
    <source>
        <dbReference type="PROSITE" id="PS50865"/>
    </source>
</evidence>
<dbReference type="PROSITE" id="PS01360">
    <property type="entry name" value="ZF_MYND_1"/>
    <property type="match status" value="1"/>
</dbReference>
<evidence type="ECO:0000256" key="2">
    <source>
        <dbReference type="ARBA" id="ARBA00022771"/>
    </source>
</evidence>
<evidence type="ECO:0000256" key="1">
    <source>
        <dbReference type="ARBA" id="ARBA00022723"/>
    </source>
</evidence>
<keyword evidence="2 4" id="KW-0863">Zinc-finger</keyword>
<evidence type="ECO:0000256" key="3">
    <source>
        <dbReference type="ARBA" id="ARBA00022833"/>
    </source>
</evidence>
<comment type="caution">
    <text evidence="6">The sequence shown here is derived from an EMBL/GenBank/DDBJ whole genome shotgun (WGS) entry which is preliminary data.</text>
</comment>
<dbReference type="PROSITE" id="PS50865">
    <property type="entry name" value="ZF_MYND_2"/>
    <property type="match status" value="1"/>
</dbReference>
<proteinExistence type="predicted"/>
<protein>
    <submittedName>
        <fullName evidence="6">Ubiquitin carboxyl-terminal hydrolase 19</fullName>
    </submittedName>
</protein>
<feature type="non-terminal residue" evidence="6">
    <location>
        <position position="232"/>
    </location>
</feature>
<sequence>MGLCLMCNKADASLCRQCNSAFYCSKKCQTADFPIHKLLCSDFKTFNATSRPSGEHFRAIIFPVVERKPNFIWLHCKSDSEGYQCPDIEALLGPNAPLSQKPIRYNPILDKPQDTALVDGSKPNESVRSILNTKAGRYFDWCGQLGAYNTVGLSLDPERCQDLDMNDLRHIADYLISLDHYRNPPTALSGMSTDSEKAIFTTDPSVVDRPHSANVNHRNRASIMGFLLLFLF</sequence>
<keyword evidence="1" id="KW-0479">Metal-binding</keyword>
<dbReference type="EMBL" id="JAPCWZ010000003">
    <property type="protein sequence ID" value="KAK8872462.1"/>
    <property type="molecule type" value="Genomic_DNA"/>
</dbReference>
<accession>A0ABR2J489</accession>
<reference evidence="6 7" key="1">
    <citation type="journal article" date="2024" name="IMA Fungus">
        <title>Apiospora arundinis, a panoply of carbohydrate-active enzymes and secondary metabolites.</title>
        <authorList>
            <person name="Sorensen T."/>
            <person name="Petersen C."/>
            <person name="Muurmann A.T."/>
            <person name="Christiansen J.V."/>
            <person name="Brundto M.L."/>
            <person name="Overgaard C.K."/>
            <person name="Boysen A.T."/>
            <person name="Wollenberg R.D."/>
            <person name="Larsen T.O."/>
            <person name="Sorensen J.L."/>
            <person name="Nielsen K.L."/>
            <person name="Sondergaard T.E."/>
        </authorList>
    </citation>
    <scope>NUCLEOTIDE SEQUENCE [LARGE SCALE GENOMIC DNA]</scope>
    <source>
        <strain evidence="6 7">AAU 773</strain>
    </source>
</reference>
<dbReference type="SUPFAM" id="SSF144232">
    <property type="entry name" value="HIT/MYND zinc finger-like"/>
    <property type="match status" value="1"/>
</dbReference>
<gene>
    <name evidence="6" type="ORF">PGQ11_002976</name>
</gene>
<evidence type="ECO:0000313" key="6">
    <source>
        <dbReference type="EMBL" id="KAK8872462.1"/>
    </source>
</evidence>